<dbReference type="RefSeq" id="XP_040777633.1">
    <property type="nucleotide sequence ID" value="XM_040924952.1"/>
</dbReference>
<dbReference type="OrthoDB" id="3064516at2759"/>
<keyword evidence="3" id="KW-0479">Metal-binding</keyword>
<dbReference type="GO" id="GO:0016787">
    <property type="term" value="F:hydrolase activity"/>
    <property type="evidence" value="ECO:0007669"/>
    <property type="project" value="UniProtKB-KW"/>
</dbReference>
<dbReference type="SUPFAM" id="SSF55031">
    <property type="entry name" value="Bacterial exopeptidase dimerisation domain"/>
    <property type="match status" value="1"/>
</dbReference>
<dbReference type="PANTHER" id="PTHR43808">
    <property type="entry name" value="ACETYLORNITHINE DEACETYLASE"/>
    <property type="match status" value="1"/>
</dbReference>
<gene>
    <name evidence="8" type="ORF">M406DRAFT_65853</name>
</gene>
<dbReference type="PROSITE" id="PS00759">
    <property type="entry name" value="ARGE_DAPE_CPG2_2"/>
    <property type="match status" value="1"/>
</dbReference>
<protein>
    <recommendedName>
        <fullName evidence="7">Peptidase M20 dimerisation domain-containing protein</fullName>
    </recommendedName>
</protein>
<evidence type="ECO:0000256" key="5">
    <source>
        <dbReference type="ARBA" id="ARBA00022833"/>
    </source>
</evidence>
<dbReference type="GO" id="GO:0046872">
    <property type="term" value="F:metal ion binding"/>
    <property type="evidence" value="ECO:0007669"/>
    <property type="project" value="UniProtKB-KW"/>
</dbReference>
<evidence type="ECO:0000259" key="7">
    <source>
        <dbReference type="Pfam" id="PF07687"/>
    </source>
</evidence>
<comment type="caution">
    <text evidence="8">The sequence shown here is derived from an EMBL/GenBank/DDBJ whole genome shotgun (WGS) entry which is preliminary data.</text>
</comment>
<dbReference type="SUPFAM" id="SSF53187">
    <property type="entry name" value="Zn-dependent exopeptidases"/>
    <property type="match status" value="1"/>
</dbReference>
<dbReference type="PANTHER" id="PTHR43808:SF8">
    <property type="entry name" value="PEPTIDASE M20 DIMERISATION DOMAIN-CONTAINING PROTEIN"/>
    <property type="match status" value="1"/>
</dbReference>
<feature type="chain" id="PRO_5040209050" description="Peptidase M20 dimerisation domain-containing protein" evidence="6">
    <location>
        <begin position="24"/>
        <end position="371"/>
    </location>
</feature>
<comment type="cofactor">
    <cofactor evidence="1">
        <name>Zn(2+)</name>
        <dbReference type="ChEBI" id="CHEBI:29105"/>
    </cofactor>
</comment>
<dbReference type="PROSITE" id="PS00758">
    <property type="entry name" value="ARGE_DAPE_CPG2_1"/>
    <property type="match status" value="1"/>
</dbReference>
<dbReference type="InterPro" id="IPR001261">
    <property type="entry name" value="ArgE/DapE_CS"/>
</dbReference>
<dbReference type="CDD" id="cd05652">
    <property type="entry name" value="M20_ArgE_DapE-like_fungal"/>
    <property type="match status" value="1"/>
</dbReference>
<sequence>MMKGLGFFHIYAFLAGWPPGAAGGIQQPLGGASSSLVERPSITGSEGNVSPFLKSYLEEKGFTVEIQPVVDDRENVFAYLGDSRNTRILVTSHIDTVPPFWPYERKGDEIWGRGTVDAKGSVASQIIAVESLVQASQIKEGDVALLFVVGEESGGAGMKAANNLGLTWETVIFGEPTDLKLARGHKGVTGGTIRAKGIAGHSGYPEVGRNAIDHLVRSLAALQDVQLPWSERFGNTTINIGKIDGGVASNVIPEDAVATATVRIAAGTPEEIQDLIRRTVTEVSPHVTIDFRVGIGPVPIDYDIDGFETFVARYGTDIPSLKGDHKRYLYGPGSVLVPHSDHEHLKISDLEAAVEGYKVLITESLKRNTRH</sequence>
<evidence type="ECO:0000256" key="2">
    <source>
        <dbReference type="ARBA" id="ARBA00006247"/>
    </source>
</evidence>
<dbReference type="Gene3D" id="3.30.70.360">
    <property type="match status" value="1"/>
</dbReference>
<reference evidence="8" key="1">
    <citation type="journal article" date="2020" name="Phytopathology">
        <title>Genome sequence of the chestnut blight fungus Cryphonectria parasitica EP155: A fundamental resource for an archetypical invasive plant pathogen.</title>
        <authorList>
            <person name="Crouch J.A."/>
            <person name="Dawe A."/>
            <person name="Aerts A."/>
            <person name="Barry K."/>
            <person name="Churchill A.C.L."/>
            <person name="Grimwood J."/>
            <person name="Hillman B."/>
            <person name="Milgroom M.G."/>
            <person name="Pangilinan J."/>
            <person name="Smith M."/>
            <person name="Salamov A."/>
            <person name="Schmutz J."/>
            <person name="Yadav J."/>
            <person name="Grigoriev I.V."/>
            <person name="Nuss D."/>
        </authorList>
    </citation>
    <scope>NUCLEOTIDE SEQUENCE</scope>
    <source>
        <strain evidence="8">EP155</strain>
    </source>
</reference>
<dbReference type="InterPro" id="IPR050072">
    <property type="entry name" value="Peptidase_M20A"/>
</dbReference>
<evidence type="ECO:0000313" key="9">
    <source>
        <dbReference type="Proteomes" id="UP000803844"/>
    </source>
</evidence>
<dbReference type="EMBL" id="MU032346">
    <property type="protein sequence ID" value="KAF3766672.1"/>
    <property type="molecule type" value="Genomic_DNA"/>
</dbReference>
<dbReference type="Gene3D" id="3.40.630.10">
    <property type="entry name" value="Zn peptidases"/>
    <property type="match status" value="1"/>
</dbReference>
<feature type="domain" description="Peptidase M20 dimerisation" evidence="7">
    <location>
        <begin position="184"/>
        <end position="285"/>
    </location>
</feature>
<dbReference type="InterPro" id="IPR036264">
    <property type="entry name" value="Bact_exopeptidase_dim_dom"/>
</dbReference>
<dbReference type="Pfam" id="PF07687">
    <property type="entry name" value="M20_dimer"/>
    <property type="match status" value="1"/>
</dbReference>
<feature type="signal peptide" evidence="6">
    <location>
        <begin position="1"/>
        <end position="23"/>
    </location>
</feature>
<proteinExistence type="inferred from homology"/>
<keyword evidence="9" id="KW-1185">Reference proteome</keyword>
<comment type="similarity">
    <text evidence="2">Belongs to the peptidase M20A family.</text>
</comment>
<dbReference type="AlphaFoldDB" id="A0A9P4Y4A1"/>
<dbReference type="GeneID" id="63842081"/>
<name>A0A9P4Y4A1_CRYP1</name>
<keyword evidence="5" id="KW-0862">Zinc</keyword>
<evidence type="ECO:0000256" key="6">
    <source>
        <dbReference type="SAM" id="SignalP"/>
    </source>
</evidence>
<keyword evidence="6" id="KW-0732">Signal</keyword>
<dbReference type="Proteomes" id="UP000803844">
    <property type="component" value="Unassembled WGS sequence"/>
</dbReference>
<organism evidence="8 9">
    <name type="scientific">Cryphonectria parasitica (strain ATCC 38755 / EP155)</name>
    <dbReference type="NCBI Taxonomy" id="660469"/>
    <lineage>
        <taxon>Eukaryota</taxon>
        <taxon>Fungi</taxon>
        <taxon>Dikarya</taxon>
        <taxon>Ascomycota</taxon>
        <taxon>Pezizomycotina</taxon>
        <taxon>Sordariomycetes</taxon>
        <taxon>Sordariomycetidae</taxon>
        <taxon>Diaporthales</taxon>
        <taxon>Cryphonectriaceae</taxon>
        <taxon>Cryphonectria-Endothia species complex</taxon>
        <taxon>Cryphonectria</taxon>
    </lineage>
</organism>
<evidence type="ECO:0000256" key="3">
    <source>
        <dbReference type="ARBA" id="ARBA00022723"/>
    </source>
</evidence>
<dbReference type="InterPro" id="IPR011650">
    <property type="entry name" value="Peptidase_M20_dimer"/>
</dbReference>
<dbReference type="InterPro" id="IPR002933">
    <property type="entry name" value="Peptidase_M20"/>
</dbReference>
<evidence type="ECO:0000256" key="1">
    <source>
        <dbReference type="ARBA" id="ARBA00001947"/>
    </source>
</evidence>
<dbReference type="Pfam" id="PF01546">
    <property type="entry name" value="Peptidase_M20"/>
    <property type="match status" value="1"/>
</dbReference>
<evidence type="ECO:0000313" key="8">
    <source>
        <dbReference type="EMBL" id="KAF3766672.1"/>
    </source>
</evidence>
<keyword evidence="4" id="KW-0378">Hydrolase</keyword>
<accession>A0A9P4Y4A1</accession>
<evidence type="ECO:0000256" key="4">
    <source>
        <dbReference type="ARBA" id="ARBA00022801"/>
    </source>
</evidence>